<evidence type="ECO:0000313" key="1">
    <source>
        <dbReference type="EMBL" id="EDR34617.1"/>
    </source>
</evidence>
<dbReference type="Proteomes" id="UP000004430">
    <property type="component" value="Unassembled WGS sequence"/>
</dbReference>
<evidence type="ECO:0000313" key="2">
    <source>
        <dbReference type="Proteomes" id="UP000004430"/>
    </source>
</evidence>
<protein>
    <submittedName>
        <fullName evidence="1">Uncharacterized protein</fullName>
    </submittedName>
</protein>
<reference evidence="1 2" key="2">
    <citation type="submission" date="2010-03" db="EMBL/GenBank/DDBJ databases">
        <authorList>
            <person name="Payne S.H."/>
            <person name="Sutton G.G."/>
        </authorList>
    </citation>
    <scope>NUCLEOTIDE SEQUENCE [LARGE SCALE GENOMIC DNA]</scope>
    <source>
        <strain evidence="1 2">IP275</strain>
    </source>
</reference>
<proteinExistence type="predicted"/>
<name>A0AAV3BJI9_YERPE</name>
<comment type="caution">
    <text evidence="1">The sequence shown here is derived from an EMBL/GenBank/DDBJ whole genome shotgun (WGS) entry which is preliminary data.</text>
</comment>
<dbReference type="AlphaFoldDB" id="A0AAV3BJI9"/>
<gene>
    <name evidence="1" type="ORF">YPIP275_3493</name>
</gene>
<reference evidence="1 2" key="1">
    <citation type="submission" date="2008-01" db="EMBL/GenBank/DDBJ databases">
        <title>Yersinia pestis Strain IP275 project at JCVI/TIGR.</title>
        <authorList>
            <person name="Ravel J."/>
            <person name="Eppinger M."/>
            <person name="Fricke W.F."/>
            <person name="Rosovitz M."/>
            <person name="Lindler L.E."/>
            <person name="Bearden S."/>
            <person name="Shriefer M."/>
        </authorList>
    </citation>
    <scope>NUCLEOTIDE SEQUENCE [LARGE SCALE GENOMIC DNA]</scope>
    <source>
        <strain evidence="1 2">IP275</strain>
    </source>
</reference>
<sequence>MTINIASSDITPETLRFTNLSIVLFIICSQKTPFFSLAFPDDGYL</sequence>
<organism evidence="1 2">
    <name type="scientific">Yersinia pestis biovar Orientalis str. IP275</name>
    <dbReference type="NCBI Taxonomy" id="373665"/>
    <lineage>
        <taxon>Bacteria</taxon>
        <taxon>Pseudomonadati</taxon>
        <taxon>Pseudomonadota</taxon>
        <taxon>Gammaproteobacteria</taxon>
        <taxon>Enterobacterales</taxon>
        <taxon>Yersiniaceae</taxon>
        <taxon>Yersinia</taxon>
    </lineage>
</organism>
<accession>A0AAV3BJI9</accession>
<dbReference type="EMBL" id="AAOS02000001">
    <property type="protein sequence ID" value="EDR34617.1"/>
    <property type="molecule type" value="Genomic_DNA"/>
</dbReference>